<dbReference type="InterPro" id="IPR049514">
    <property type="entry name" value="Fic-like_C"/>
</dbReference>
<dbReference type="GO" id="GO:0004386">
    <property type="term" value="F:helicase activity"/>
    <property type="evidence" value="ECO:0007669"/>
    <property type="project" value="UniProtKB-KW"/>
</dbReference>
<evidence type="ECO:0000259" key="1">
    <source>
        <dbReference type="Pfam" id="PF21247"/>
    </source>
</evidence>
<feature type="non-terminal residue" evidence="2">
    <location>
        <position position="1"/>
    </location>
</feature>
<accession>A0A1H3S6P3</accession>
<dbReference type="STRING" id="415015.SAMN05660462_02724"/>
<protein>
    <submittedName>
        <fullName evidence="2">ATP-dependent DNA helicase RecG</fullName>
    </submittedName>
</protein>
<dbReference type="AlphaFoldDB" id="A0A1H3S6P3"/>
<organism evidence="2 3">
    <name type="scientific">Proteiniborus ethanoligenes</name>
    <dbReference type="NCBI Taxonomy" id="415015"/>
    <lineage>
        <taxon>Bacteria</taxon>
        <taxon>Bacillati</taxon>
        <taxon>Bacillota</taxon>
        <taxon>Clostridia</taxon>
        <taxon>Eubacteriales</taxon>
        <taxon>Proteiniborus</taxon>
    </lineage>
</organism>
<dbReference type="Proteomes" id="UP000198625">
    <property type="component" value="Unassembled WGS sequence"/>
</dbReference>
<dbReference type="Pfam" id="PF21247">
    <property type="entry name" value="Fic-like_C"/>
    <property type="match status" value="1"/>
</dbReference>
<name>A0A1H3S6P3_9FIRM</name>
<sequence>QATEQATEQADEDIIKLLEFCKIPRSRSEMQEFMNLSHRENFRVNILNPLIKGGLLKLTVPDKPTSPKQKYYSENR</sequence>
<dbReference type="RefSeq" id="WP_342026626.1">
    <property type="nucleotide sequence ID" value="NZ_FNQE01000037.1"/>
</dbReference>
<gene>
    <name evidence="2" type="ORF">SAMN05660462_02724</name>
</gene>
<reference evidence="3" key="1">
    <citation type="submission" date="2016-10" db="EMBL/GenBank/DDBJ databases">
        <authorList>
            <person name="Varghese N."/>
            <person name="Submissions S."/>
        </authorList>
    </citation>
    <scope>NUCLEOTIDE SEQUENCE [LARGE SCALE GENOMIC DNA]</scope>
    <source>
        <strain evidence="3">DSM 21650</strain>
    </source>
</reference>
<keyword evidence="2" id="KW-0347">Helicase</keyword>
<keyword evidence="2" id="KW-0547">Nucleotide-binding</keyword>
<evidence type="ECO:0000313" key="2">
    <source>
        <dbReference type="EMBL" id="SDZ33258.1"/>
    </source>
</evidence>
<evidence type="ECO:0000313" key="3">
    <source>
        <dbReference type="Proteomes" id="UP000198625"/>
    </source>
</evidence>
<proteinExistence type="predicted"/>
<keyword evidence="3" id="KW-1185">Reference proteome</keyword>
<keyword evidence="2" id="KW-0067">ATP-binding</keyword>
<feature type="domain" description="Filamentation induced by cAMP protein Fic-like C-terminal" evidence="1">
    <location>
        <begin position="13"/>
        <end position="71"/>
    </location>
</feature>
<dbReference type="EMBL" id="FNQE01000037">
    <property type="protein sequence ID" value="SDZ33258.1"/>
    <property type="molecule type" value="Genomic_DNA"/>
</dbReference>
<keyword evidence="2" id="KW-0378">Hydrolase</keyword>